<dbReference type="SUPFAM" id="SSF56925">
    <property type="entry name" value="OMPA-like"/>
    <property type="match status" value="1"/>
</dbReference>
<dbReference type="EMBL" id="JANUHB010000005">
    <property type="protein sequence ID" value="MCS0809981.1"/>
    <property type="molecule type" value="Genomic_DNA"/>
</dbReference>
<dbReference type="InterPro" id="IPR027385">
    <property type="entry name" value="Beta-barrel_OMP"/>
</dbReference>
<dbReference type="Pfam" id="PF13505">
    <property type="entry name" value="OMP_b-brl"/>
    <property type="match status" value="1"/>
</dbReference>
<comment type="subcellular location">
    <subcellularLocation>
        <location evidence="1">Cell outer membrane</location>
    </subcellularLocation>
</comment>
<feature type="chain" id="PRO_5046900655" evidence="3">
    <location>
        <begin position="23"/>
        <end position="176"/>
    </location>
</feature>
<dbReference type="InterPro" id="IPR011250">
    <property type="entry name" value="OMP/PagP_B-barrel"/>
</dbReference>
<dbReference type="Gene3D" id="2.40.160.20">
    <property type="match status" value="1"/>
</dbReference>
<dbReference type="Proteomes" id="UP001206126">
    <property type="component" value="Unassembled WGS sequence"/>
</dbReference>
<evidence type="ECO:0000259" key="4">
    <source>
        <dbReference type="Pfam" id="PF13505"/>
    </source>
</evidence>
<gene>
    <name evidence="5" type="ORF">NX774_18825</name>
</gene>
<protein>
    <submittedName>
        <fullName evidence="5">Outer membrane beta-barrel protein</fullName>
    </submittedName>
</protein>
<keyword evidence="6" id="KW-1185">Reference proteome</keyword>
<evidence type="ECO:0000256" key="2">
    <source>
        <dbReference type="ARBA" id="ARBA00022729"/>
    </source>
</evidence>
<sequence length="176" mass="18851">MIKQFIAATIVAGLGLSAASYAAEPVTNPFYAGLDAGVTKSDDFSNTRGSYGAYLGYNVNQNFAVEAGARRLSSYDDPWRSLRSDQYSLSVIGSLPVNEKLSVFGRVGASHIVNHVSFKAVGQPGVSDFQLRDEDTHLLLGVGASYKLTDNVSARLELQRPQSGVKNLSAGVHYAF</sequence>
<accession>A0ABT2DFK4</accession>
<evidence type="ECO:0000256" key="3">
    <source>
        <dbReference type="SAM" id="SignalP"/>
    </source>
</evidence>
<name>A0ABT2DFK4_9BURK</name>
<evidence type="ECO:0000313" key="5">
    <source>
        <dbReference type="EMBL" id="MCS0809981.1"/>
    </source>
</evidence>
<comment type="caution">
    <text evidence="5">The sequence shown here is derived from an EMBL/GenBank/DDBJ whole genome shotgun (WGS) entry which is preliminary data.</text>
</comment>
<evidence type="ECO:0000313" key="6">
    <source>
        <dbReference type="Proteomes" id="UP001206126"/>
    </source>
</evidence>
<feature type="domain" description="Outer membrane protein beta-barrel" evidence="4">
    <location>
        <begin position="10"/>
        <end position="176"/>
    </location>
</feature>
<feature type="signal peptide" evidence="3">
    <location>
        <begin position="1"/>
        <end position="22"/>
    </location>
</feature>
<organism evidence="5 6">
    <name type="scientific">Massilia agilis</name>
    <dbReference type="NCBI Taxonomy" id="1811226"/>
    <lineage>
        <taxon>Bacteria</taxon>
        <taxon>Pseudomonadati</taxon>
        <taxon>Pseudomonadota</taxon>
        <taxon>Betaproteobacteria</taxon>
        <taxon>Burkholderiales</taxon>
        <taxon>Oxalobacteraceae</taxon>
        <taxon>Telluria group</taxon>
        <taxon>Massilia</taxon>
    </lineage>
</organism>
<evidence type="ECO:0000256" key="1">
    <source>
        <dbReference type="ARBA" id="ARBA00004442"/>
    </source>
</evidence>
<keyword evidence="2 3" id="KW-0732">Signal</keyword>
<dbReference type="RefSeq" id="WP_258823813.1">
    <property type="nucleotide sequence ID" value="NZ_JANUHB010000005.1"/>
</dbReference>
<proteinExistence type="predicted"/>
<reference evidence="5 6" key="1">
    <citation type="submission" date="2022-08" db="EMBL/GenBank/DDBJ databases">
        <title>Reclassification of Massilia species as members of the genera Telluria, Duganella, Pseudoduganella, Mokoshia gen. nov. and Zemynaea gen. nov. using orthogonal and non-orthogonal genome-based approaches.</title>
        <authorList>
            <person name="Bowman J.P."/>
        </authorList>
    </citation>
    <scope>NUCLEOTIDE SEQUENCE [LARGE SCALE GENOMIC DNA]</scope>
    <source>
        <strain evidence="5 6">JCM 31605</strain>
    </source>
</reference>